<organism evidence="1 2">
    <name type="scientific">Roseisolibacter agri</name>
    <dbReference type="NCBI Taxonomy" id="2014610"/>
    <lineage>
        <taxon>Bacteria</taxon>
        <taxon>Pseudomonadati</taxon>
        <taxon>Gemmatimonadota</taxon>
        <taxon>Gemmatimonadia</taxon>
        <taxon>Gemmatimonadales</taxon>
        <taxon>Gemmatimonadaceae</taxon>
        <taxon>Roseisolibacter</taxon>
    </lineage>
</organism>
<name>A0AA37QEV7_9BACT</name>
<dbReference type="Proteomes" id="UP001161325">
    <property type="component" value="Unassembled WGS sequence"/>
</dbReference>
<dbReference type="EMBL" id="BRXS01000006">
    <property type="protein sequence ID" value="GLC27576.1"/>
    <property type="molecule type" value="Genomic_DNA"/>
</dbReference>
<reference evidence="1" key="1">
    <citation type="submission" date="2022-08" db="EMBL/GenBank/DDBJ databases">
        <title>Draft genome sequencing of Roseisolibacter agri AW1220.</title>
        <authorList>
            <person name="Tobiishi Y."/>
            <person name="Tonouchi A."/>
        </authorList>
    </citation>
    <scope>NUCLEOTIDE SEQUENCE</scope>
    <source>
        <strain evidence="1">AW1220</strain>
    </source>
</reference>
<evidence type="ECO:0000313" key="1">
    <source>
        <dbReference type="EMBL" id="GLC27576.1"/>
    </source>
</evidence>
<dbReference type="AlphaFoldDB" id="A0AA37QEV7"/>
<evidence type="ECO:0000313" key="2">
    <source>
        <dbReference type="Proteomes" id="UP001161325"/>
    </source>
</evidence>
<dbReference type="RefSeq" id="WP_284352012.1">
    <property type="nucleotide sequence ID" value="NZ_BRXS01000006.1"/>
</dbReference>
<protein>
    <submittedName>
        <fullName evidence="1">Uncharacterized protein</fullName>
    </submittedName>
</protein>
<proteinExistence type="predicted"/>
<keyword evidence="2" id="KW-1185">Reference proteome</keyword>
<comment type="caution">
    <text evidence="1">The sequence shown here is derived from an EMBL/GenBank/DDBJ whole genome shotgun (WGS) entry which is preliminary data.</text>
</comment>
<gene>
    <name evidence="1" type="ORF">rosag_40890</name>
</gene>
<accession>A0AA37QEV7</accession>
<sequence length="185" mass="19664">MPSLFGGGAAREGRQKAAGYVRAIWADPAESDVAWLATTATGGDLDHARWELRYARRALGLLAAQRDALDDRTGSLVAHAVSEAMLSDPAVAVSAAALAERQFNDRLTAYRDALQQRSRETPGTRLGRVLLVFAGSVRAARGAGLQPAGELLARYLDEANAALRQAFGSVDLPEDARPSTLGRSH</sequence>